<dbReference type="WBParaSite" id="SSLN_0000792201-mRNA-1">
    <property type="protein sequence ID" value="SSLN_0000792201-mRNA-1"/>
    <property type="gene ID" value="SSLN_0000792201"/>
</dbReference>
<protein>
    <submittedName>
        <fullName evidence="3">Apple domain-containing protein</fullName>
    </submittedName>
</protein>
<dbReference type="EMBL" id="UYSU01034237">
    <property type="protein sequence ID" value="VDL94017.1"/>
    <property type="molecule type" value="Genomic_DNA"/>
</dbReference>
<organism evidence="3">
    <name type="scientific">Schistocephalus solidus</name>
    <name type="common">Tapeworm</name>
    <dbReference type="NCBI Taxonomy" id="70667"/>
    <lineage>
        <taxon>Eukaryota</taxon>
        <taxon>Metazoa</taxon>
        <taxon>Spiralia</taxon>
        <taxon>Lophotrochozoa</taxon>
        <taxon>Platyhelminthes</taxon>
        <taxon>Cestoda</taxon>
        <taxon>Eucestoda</taxon>
        <taxon>Diphyllobothriidea</taxon>
        <taxon>Diphyllobothriidae</taxon>
        <taxon>Schistocephalus</taxon>
    </lineage>
</organism>
<reference evidence="1 2" key="2">
    <citation type="submission" date="2018-11" db="EMBL/GenBank/DDBJ databases">
        <authorList>
            <consortium name="Pathogen Informatics"/>
        </authorList>
    </citation>
    <scope>NUCLEOTIDE SEQUENCE [LARGE SCALE GENOMIC DNA]</scope>
    <source>
        <strain evidence="1 2">NST_G2</strain>
    </source>
</reference>
<accession>A0A183STT4</accession>
<evidence type="ECO:0000313" key="3">
    <source>
        <dbReference type="WBParaSite" id="SSLN_0000792201-mRNA-1"/>
    </source>
</evidence>
<keyword evidence="2" id="KW-1185">Reference proteome</keyword>
<evidence type="ECO:0000313" key="2">
    <source>
        <dbReference type="Proteomes" id="UP000275846"/>
    </source>
</evidence>
<sequence length="163" mass="17854">MLLTSYEEKEAVDILMSSAWAGSGYPDVNVTLIKLRAAPINCGYICTQNCDAYVRVCYPRVWACSNKREFDPAEPWCPNMYGHVGRWLLVPGVPRQVKQVGTGAAPLANLAPHCLQDLRNPVAAAIGKTGLKEGNIHVETRYALTSLESVSMFRLCAPAMAIK</sequence>
<gene>
    <name evidence="1" type="ORF">SSLN_LOCUS7632</name>
</gene>
<proteinExistence type="predicted"/>
<evidence type="ECO:0000313" key="1">
    <source>
        <dbReference type="EMBL" id="VDL94017.1"/>
    </source>
</evidence>
<dbReference type="AlphaFoldDB" id="A0A183STT4"/>
<name>A0A183STT4_SCHSO</name>
<dbReference type="Proteomes" id="UP000275846">
    <property type="component" value="Unassembled WGS sequence"/>
</dbReference>
<reference evidence="3" key="1">
    <citation type="submission" date="2016-06" db="UniProtKB">
        <authorList>
            <consortium name="WormBaseParasite"/>
        </authorList>
    </citation>
    <scope>IDENTIFICATION</scope>
</reference>